<evidence type="ECO:0000256" key="9">
    <source>
        <dbReference type="ARBA" id="ARBA00048305"/>
    </source>
</evidence>
<sequence length="547" mass="59973">MNASRRHVPVLIIGSGIAGCTAALTLADAGYEVLLINAGAQLADGNSELAQGGIIYRADTPAHAAADTASSPVKQKAEPQGDALALEKDILVAGHNYNYEKAVRFLCSQGPACVDSMLIERAKVPFDRNEDGSFNLAREGGHSAPRILHCRDYSGRAMMDGLTAQVMAHPRITRLHRRAAIDLLTSHHHAKNSQLRYEVDNRCLGAYVLNEDSGEPETILADWTVLATGGVGQVFLHSTNAAGCVGTGVSMAFRAGVSLANLEFMQFHPTALYEERSNRRSLITEAMRGEGARLLNHKGQAFMKDYDARADLAPRDVVSQAMMDEMLHNGAPCLFLDVSGVQQDLPTRFPTVFQKCLEAGIDIRREPIPVVPAAHYFCGGVLTDVRGRTSMRGLYAIGECACTGLHGANRLASTSLLEALVWGVSCGKDLSRRLNSERGLSNKLAASIPDWLHEGDERRDDPALVAQDWANIRNTMWNYVGISRTEARLRRAFEDMRDLVRHIHDFYKHTRISRRLVDLFHGSQTAYVITQAAMRNPTSLGCHHRVD</sequence>
<dbReference type="Gene3D" id="3.90.700.10">
    <property type="entry name" value="Succinate dehydrogenase/fumarate reductase flavoprotein, catalytic domain"/>
    <property type="match status" value="1"/>
</dbReference>
<dbReference type="PRINTS" id="PR00368">
    <property type="entry name" value="FADPNR"/>
</dbReference>
<comment type="catalytic activity">
    <reaction evidence="9">
        <text>L-aspartate + O2 = iminosuccinate + H2O2</text>
        <dbReference type="Rhea" id="RHEA:25876"/>
        <dbReference type="ChEBI" id="CHEBI:15379"/>
        <dbReference type="ChEBI" id="CHEBI:16240"/>
        <dbReference type="ChEBI" id="CHEBI:29991"/>
        <dbReference type="ChEBI" id="CHEBI:77875"/>
        <dbReference type="EC" id="1.4.3.16"/>
    </reaction>
    <physiologicalReaction direction="left-to-right" evidence="9">
        <dbReference type="Rhea" id="RHEA:25877"/>
    </physiologicalReaction>
</comment>
<organism evidence="13">
    <name type="scientific">uncultured Desulfovibrio sp</name>
    <dbReference type="NCBI Taxonomy" id="167968"/>
    <lineage>
        <taxon>Bacteria</taxon>
        <taxon>Pseudomonadati</taxon>
        <taxon>Thermodesulfobacteriota</taxon>
        <taxon>Desulfovibrionia</taxon>
        <taxon>Desulfovibrionales</taxon>
        <taxon>Desulfovibrionaceae</taxon>
        <taxon>Desulfovibrio</taxon>
        <taxon>environmental samples</taxon>
    </lineage>
</organism>
<dbReference type="Pfam" id="PF00890">
    <property type="entry name" value="FAD_binding_2"/>
    <property type="match status" value="1"/>
</dbReference>
<comment type="cofactor">
    <cofactor evidence="1 11">
        <name>FAD</name>
        <dbReference type="ChEBI" id="CHEBI:57692"/>
    </cofactor>
</comment>
<dbReference type="NCBIfam" id="TIGR00551">
    <property type="entry name" value="nadB"/>
    <property type="match status" value="1"/>
</dbReference>
<dbReference type="EC" id="1.4.3.16" evidence="4 10"/>
<proteinExistence type="inferred from homology"/>
<dbReference type="RefSeq" id="WP_179981202.1">
    <property type="nucleotide sequence ID" value="NZ_LT608333.1"/>
</dbReference>
<evidence type="ECO:0000256" key="7">
    <source>
        <dbReference type="ARBA" id="ARBA00022827"/>
    </source>
</evidence>
<protein>
    <recommendedName>
        <fullName evidence="4 10">L-aspartate oxidase</fullName>
        <ecNumber evidence="4 10">1.4.3.16</ecNumber>
    </recommendedName>
</protein>
<reference evidence="13" key="1">
    <citation type="submission" date="2016-08" db="EMBL/GenBank/DDBJ databases">
        <authorList>
            <person name="Seilhamer J.J."/>
        </authorList>
    </citation>
    <scope>NUCLEOTIDE SEQUENCE</scope>
    <source>
        <strain evidence="13">86-1</strain>
    </source>
</reference>
<evidence type="ECO:0000256" key="1">
    <source>
        <dbReference type="ARBA" id="ARBA00001974"/>
    </source>
</evidence>
<keyword evidence="8 11" id="KW-0560">Oxidoreductase</keyword>
<comment type="similarity">
    <text evidence="3 11">Belongs to the FAD-dependent oxidoreductase 2 family. NadB subfamily.</text>
</comment>
<keyword evidence="7 11" id="KW-0274">FAD</keyword>
<dbReference type="AlphaFoldDB" id="A0A212LAL3"/>
<dbReference type="InterPro" id="IPR036188">
    <property type="entry name" value="FAD/NAD-bd_sf"/>
</dbReference>
<evidence type="ECO:0000256" key="5">
    <source>
        <dbReference type="ARBA" id="ARBA00022630"/>
    </source>
</evidence>
<comment type="pathway">
    <text evidence="2 11">Cofactor biosynthesis; NAD(+) biosynthesis; iminoaspartate from L-aspartate (oxidase route): step 1/1.</text>
</comment>
<accession>A0A212LAL3</accession>
<comment type="function">
    <text evidence="11">Catalyzes the oxidation of L-aspartate to iminoaspartate.</text>
</comment>
<evidence type="ECO:0000256" key="11">
    <source>
        <dbReference type="RuleBase" id="RU362049"/>
    </source>
</evidence>
<dbReference type="InterPro" id="IPR037099">
    <property type="entry name" value="Fum_R/Succ_DH_flav-like_C_sf"/>
</dbReference>
<evidence type="ECO:0000256" key="8">
    <source>
        <dbReference type="ARBA" id="ARBA00023002"/>
    </source>
</evidence>
<evidence type="ECO:0000256" key="4">
    <source>
        <dbReference type="ARBA" id="ARBA00012173"/>
    </source>
</evidence>
<dbReference type="SUPFAM" id="SSF46977">
    <property type="entry name" value="Succinate dehydrogenase/fumarate reductase flavoprotein C-terminal domain"/>
    <property type="match status" value="1"/>
</dbReference>
<evidence type="ECO:0000313" key="13">
    <source>
        <dbReference type="EMBL" id="SCM74527.1"/>
    </source>
</evidence>
<comment type="subcellular location">
    <subcellularLocation>
        <location evidence="11">Cytoplasm</location>
    </subcellularLocation>
</comment>
<dbReference type="EMBL" id="FMJC01000002">
    <property type="protein sequence ID" value="SCM74527.1"/>
    <property type="molecule type" value="Genomic_DNA"/>
</dbReference>
<dbReference type="SUPFAM" id="SSF56425">
    <property type="entry name" value="Succinate dehydrogenase/fumarate reductase flavoprotein, catalytic domain"/>
    <property type="match status" value="1"/>
</dbReference>
<evidence type="ECO:0000256" key="2">
    <source>
        <dbReference type="ARBA" id="ARBA00004950"/>
    </source>
</evidence>
<evidence type="ECO:0000256" key="3">
    <source>
        <dbReference type="ARBA" id="ARBA00008562"/>
    </source>
</evidence>
<name>A0A212LAL3_9BACT</name>
<dbReference type="InterPro" id="IPR027477">
    <property type="entry name" value="Succ_DH/fumarate_Rdtase_cat_sf"/>
</dbReference>
<dbReference type="PROSITE" id="PS51257">
    <property type="entry name" value="PROKAR_LIPOPROTEIN"/>
    <property type="match status" value="1"/>
</dbReference>
<evidence type="ECO:0000259" key="12">
    <source>
        <dbReference type="Pfam" id="PF00890"/>
    </source>
</evidence>
<dbReference type="PANTHER" id="PTHR42716">
    <property type="entry name" value="L-ASPARTATE OXIDASE"/>
    <property type="match status" value="1"/>
</dbReference>
<dbReference type="PANTHER" id="PTHR42716:SF2">
    <property type="entry name" value="L-ASPARTATE OXIDASE, CHLOROPLASTIC"/>
    <property type="match status" value="1"/>
</dbReference>
<feature type="domain" description="FAD-dependent oxidoreductase 2 FAD-binding" evidence="12">
    <location>
        <begin position="10"/>
        <end position="416"/>
    </location>
</feature>
<keyword evidence="6 11" id="KW-0662">Pyridine nucleotide biosynthesis</keyword>
<evidence type="ECO:0000256" key="10">
    <source>
        <dbReference type="NCBIfam" id="TIGR00551"/>
    </source>
</evidence>
<dbReference type="Gene3D" id="3.50.50.60">
    <property type="entry name" value="FAD/NAD(P)-binding domain"/>
    <property type="match status" value="1"/>
</dbReference>
<dbReference type="GO" id="GO:0034628">
    <property type="term" value="P:'de novo' NAD+ biosynthetic process from L-aspartate"/>
    <property type="evidence" value="ECO:0007669"/>
    <property type="project" value="TreeGrafter"/>
</dbReference>
<dbReference type="GO" id="GO:0005737">
    <property type="term" value="C:cytoplasm"/>
    <property type="evidence" value="ECO:0007669"/>
    <property type="project" value="UniProtKB-SubCell"/>
</dbReference>
<dbReference type="UniPathway" id="UPA00253">
    <property type="reaction ID" value="UER00326"/>
</dbReference>
<dbReference type="SUPFAM" id="SSF51905">
    <property type="entry name" value="FAD/NAD(P)-binding domain"/>
    <property type="match status" value="1"/>
</dbReference>
<dbReference type="Gene3D" id="1.20.58.100">
    <property type="entry name" value="Fumarate reductase/succinate dehydrogenase flavoprotein-like, C-terminal domain"/>
    <property type="match status" value="1"/>
</dbReference>
<dbReference type="InterPro" id="IPR003953">
    <property type="entry name" value="FAD-dep_OxRdtase_2_FAD-bd"/>
</dbReference>
<keyword evidence="5 11" id="KW-0285">Flavoprotein</keyword>
<gene>
    <name evidence="13" type="primary">nadB</name>
    <name evidence="13" type="ORF">KL86DES1_21996</name>
</gene>
<dbReference type="FunFam" id="3.90.700.10:FF:000002">
    <property type="entry name" value="L-aspartate oxidase"/>
    <property type="match status" value="1"/>
</dbReference>
<dbReference type="GO" id="GO:0008734">
    <property type="term" value="F:L-aspartate oxidase activity"/>
    <property type="evidence" value="ECO:0007669"/>
    <property type="project" value="UniProtKB-UniRule"/>
</dbReference>
<dbReference type="InterPro" id="IPR005288">
    <property type="entry name" value="NadB"/>
</dbReference>
<evidence type="ECO:0000256" key="6">
    <source>
        <dbReference type="ARBA" id="ARBA00022642"/>
    </source>
</evidence>